<feature type="domain" description="FHA" evidence="3">
    <location>
        <begin position="53"/>
        <end position="104"/>
    </location>
</feature>
<keyword evidence="1" id="KW-0597">Phosphoprotein</keyword>
<dbReference type="Proteomes" id="UP001185863">
    <property type="component" value="Unassembled WGS sequence"/>
</dbReference>
<comment type="caution">
    <text evidence="4">The sequence shown here is derived from an EMBL/GenBank/DDBJ whole genome shotgun (WGS) entry which is preliminary data.</text>
</comment>
<dbReference type="CDD" id="cd00060">
    <property type="entry name" value="FHA"/>
    <property type="match status" value="1"/>
</dbReference>
<protein>
    <submittedName>
        <fullName evidence="4">FHA domain-containing protein</fullName>
    </submittedName>
</protein>
<dbReference type="SMART" id="SM00421">
    <property type="entry name" value="HTH_LUXR"/>
    <property type="match status" value="1"/>
</dbReference>
<evidence type="ECO:0000256" key="1">
    <source>
        <dbReference type="ARBA" id="ARBA00022553"/>
    </source>
</evidence>
<evidence type="ECO:0000256" key="2">
    <source>
        <dbReference type="SAM" id="MobiDB-lite"/>
    </source>
</evidence>
<dbReference type="PROSITE" id="PS50006">
    <property type="entry name" value="FHA_DOMAIN"/>
    <property type="match status" value="1"/>
</dbReference>
<accession>A0AAE4V2C3</accession>
<dbReference type="InterPro" id="IPR008984">
    <property type="entry name" value="SMAD_FHA_dom_sf"/>
</dbReference>
<dbReference type="GO" id="GO:0006355">
    <property type="term" value="P:regulation of DNA-templated transcription"/>
    <property type="evidence" value="ECO:0007669"/>
    <property type="project" value="InterPro"/>
</dbReference>
<dbReference type="RefSeq" id="WP_317744835.1">
    <property type="nucleotide sequence ID" value="NZ_JAWLUP010000051.1"/>
</dbReference>
<evidence type="ECO:0000259" key="3">
    <source>
        <dbReference type="PROSITE" id="PS50006"/>
    </source>
</evidence>
<dbReference type="InterPro" id="IPR016032">
    <property type="entry name" value="Sig_transdc_resp-reg_C-effctor"/>
</dbReference>
<dbReference type="SUPFAM" id="SSF49879">
    <property type="entry name" value="SMAD/FHA domain"/>
    <property type="match status" value="1"/>
</dbReference>
<dbReference type="InterPro" id="IPR000792">
    <property type="entry name" value="Tscrpt_reg_LuxR_C"/>
</dbReference>
<dbReference type="InterPro" id="IPR036388">
    <property type="entry name" value="WH-like_DNA-bd_sf"/>
</dbReference>
<dbReference type="Pfam" id="PF00498">
    <property type="entry name" value="FHA"/>
    <property type="match status" value="1"/>
</dbReference>
<dbReference type="AlphaFoldDB" id="A0AAE4V2C3"/>
<dbReference type="SUPFAM" id="SSF46894">
    <property type="entry name" value="C-terminal effector domain of the bipartite response regulators"/>
    <property type="match status" value="1"/>
</dbReference>
<evidence type="ECO:0000313" key="4">
    <source>
        <dbReference type="EMBL" id="MDV7266538.1"/>
    </source>
</evidence>
<name>A0AAE4V2C3_9NOCA</name>
<gene>
    <name evidence="4" type="ORF">R4315_18585</name>
</gene>
<dbReference type="PANTHER" id="PTHR23308">
    <property type="entry name" value="NUCLEAR INHIBITOR OF PROTEIN PHOSPHATASE-1"/>
    <property type="match status" value="1"/>
</dbReference>
<evidence type="ECO:0000313" key="5">
    <source>
        <dbReference type="Proteomes" id="UP001185863"/>
    </source>
</evidence>
<dbReference type="GO" id="GO:0003677">
    <property type="term" value="F:DNA binding"/>
    <property type="evidence" value="ECO:0007669"/>
    <property type="project" value="InterPro"/>
</dbReference>
<sequence length="228" mass="24786">MLHRNENARPDSVPGKPSSRRVTAVSGADTPCLLYTNGGRRRRLALSVGEPRVVLGRSPQADVAITSDPSVSRVHAVIEWTGGHWTIIDGGLSLNGTYVNGRLLVGRRRLRPGDPIRIGTSLVTYHAADEIAEVDTGGPADPPLHAVTDAERSVLDTLCRPYKRPTPLAVPPSNSQIAAELHLSDATVKTHLRALFAKFGVEDLPQNQKRARLAELVLRSRLVTKRTR</sequence>
<dbReference type="EMBL" id="JAWLUP010000051">
    <property type="protein sequence ID" value="MDV7266538.1"/>
    <property type="molecule type" value="Genomic_DNA"/>
</dbReference>
<dbReference type="Gene3D" id="2.60.200.20">
    <property type="match status" value="1"/>
</dbReference>
<dbReference type="Gene3D" id="1.10.10.10">
    <property type="entry name" value="Winged helix-like DNA-binding domain superfamily/Winged helix DNA-binding domain"/>
    <property type="match status" value="1"/>
</dbReference>
<dbReference type="InterPro" id="IPR050923">
    <property type="entry name" value="Cell_Proc_Reg/RNA_Proc"/>
</dbReference>
<dbReference type="InterPro" id="IPR000253">
    <property type="entry name" value="FHA_dom"/>
</dbReference>
<proteinExistence type="predicted"/>
<dbReference type="Pfam" id="PF00196">
    <property type="entry name" value="GerE"/>
    <property type="match status" value="1"/>
</dbReference>
<reference evidence="4" key="1">
    <citation type="submission" date="2023-10" db="EMBL/GenBank/DDBJ databases">
        <title>Development of a sustainable strategy for remediation of hydrocarbon-contaminated territories based on the waste exchange concept.</title>
        <authorList>
            <person name="Krivoruchko A."/>
        </authorList>
    </citation>
    <scope>NUCLEOTIDE SEQUENCE</scope>
    <source>
        <strain evidence="4">IEGM 68</strain>
    </source>
</reference>
<feature type="region of interest" description="Disordered" evidence="2">
    <location>
        <begin position="1"/>
        <end position="24"/>
    </location>
</feature>
<dbReference type="SMART" id="SM00240">
    <property type="entry name" value="FHA"/>
    <property type="match status" value="1"/>
</dbReference>
<organism evidence="4 5">
    <name type="scientific">Rhodococcus oxybenzonivorans</name>
    <dbReference type="NCBI Taxonomy" id="1990687"/>
    <lineage>
        <taxon>Bacteria</taxon>
        <taxon>Bacillati</taxon>
        <taxon>Actinomycetota</taxon>
        <taxon>Actinomycetes</taxon>
        <taxon>Mycobacteriales</taxon>
        <taxon>Nocardiaceae</taxon>
        <taxon>Rhodococcus</taxon>
    </lineage>
</organism>